<evidence type="ECO:0000313" key="1">
    <source>
        <dbReference type="EMBL" id="ALA07417.1"/>
    </source>
</evidence>
<accession>A0A0K2CNM1</accession>
<evidence type="ECO:0000313" key="2">
    <source>
        <dbReference type="Proteomes" id="UP000224542"/>
    </source>
</evidence>
<name>A0A0K2CNM1_9CAUD</name>
<proteinExistence type="predicted"/>
<gene>
    <name evidence="1" type="ORF">SECTIM467_72</name>
</gene>
<dbReference type="EMBL" id="KT151957">
    <property type="protein sequence ID" value="ALA07417.1"/>
    <property type="molecule type" value="Genomic_DNA"/>
</dbReference>
<dbReference type="Proteomes" id="UP000224542">
    <property type="component" value="Segment"/>
</dbReference>
<sequence>MEKATLKKVVSFIFKGIYDNAVFVY</sequence>
<protein>
    <submittedName>
        <fullName evidence="1">Uncharacterized protein</fullName>
    </submittedName>
</protein>
<reference evidence="1 2" key="1">
    <citation type="journal article" date="2015" name="Genome Announc.">
        <title>Genome Sequences of Five Additional Brevibacillus laterosporus Bacteriophages.</title>
        <authorList>
            <person name="Merrill B.D."/>
            <person name="Berg J.A."/>
            <person name="Graves K.A."/>
            <person name="Ward A.T."/>
            <person name="Hilton J.A."/>
            <person name="Wake B.N."/>
            <person name="Grose J.H."/>
            <person name="Breakwell D.P."/>
            <person name="Burnett S.H."/>
        </authorList>
    </citation>
    <scope>NUCLEOTIDE SEQUENCE [LARGE SCALE GENOMIC DNA]</scope>
</reference>
<organism evidence="1 2">
    <name type="scientific">Brevibacillus phage SecTim467</name>
    <dbReference type="NCBI Taxonomy" id="1691956"/>
    <lineage>
        <taxon>Viruses</taxon>
        <taxon>Duplodnaviria</taxon>
        <taxon>Heunggongvirae</taxon>
        <taxon>Uroviricota</taxon>
        <taxon>Caudoviricetes</taxon>
        <taxon>Jenstvirus</taxon>
        <taxon>Jenstvirus jenst</taxon>
    </lineage>
</organism>